<evidence type="ECO:0008006" key="4">
    <source>
        <dbReference type="Google" id="ProtNLM"/>
    </source>
</evidence>
<gene>
    <name evidence="2" type="ORF">RR42_m0287</name>
</gene>
<dbReference type="InterPro" id="IPR021320">
    <property type="entry name" value="DUF2905"/>
</dbReference>
<dbReference type="STRING" id="68895.RR42_m0287"/>
<keyword evidence="1" id="KW-0472">Membrane</keyword>
<dbReference type="OrthoDB" id="9811610at2"/>
<dbReference type="RefSeq" id="WP_043343179.1">
    <property type="nucleotide sequence ID" value="NZ_CP010536.1"/>
</dbReference>
<evidence type="ECO:0000256" key="1">
    <source>
        <dbReference type="SAM" id="Phobius"/>
    </source>
</evidence>
<dbReference type="AlphaFoldDB" id="A0A0C4XYX3"/>
<name>A0A0C4XYX3_9BURK</name>
<feature type="transmembrane region" description="Helical" evidence="1">
    <location>
        <begin position="44"/>
        <end position="63"/>
    </location>
</feature>
<accession>A0A0C4XYX3</accession>
<keyword evidence="1" id="KW-0812">Transmembrane</keyword>
<organism evidence="2 3">
    <name type="scientific">Cupriavidus basilensis</name>
    <dbReference type="NCBI Taxonomy" id="68895"/>
    <lineage>
        <taxon>Bacteria</taxon>
        <taxon>Pseudomonadati</taxon>
        <taxon>Pseudomonadota</taxon>
        <taxon>Betaproteobacteria</taxon>
        <taxon>Burkholderiales</taxon>
        <taxon>Burkholderiaceae</taxon>
        <taxon>Cupriavidus</taxon>
    </lineage>
</organism>
<protein>
    <recommendedName>
        <fullName evidence="4">DUF2905 domain-containing protein</fullName>
    </recommendedName>
</protein>
<reference evidence="2 3" key="1">
    <citation type="journal article" date="2015" name="Genome Announc.">
        <title>Complete Genome Sequence of Cupriavidus basilensis 4G11, Isolated from the Oak Ridge Field Research Center Site.</title>
        <authorList>
            <person name="Ray J."/>
            <person name="Waters R.J."/>
            <person name="Skerker J.M."/>
            <person name="Kuehl J.V."/>
            <person name="Price M.N."/>
            <person name="Huang J."/>
            <person name="Chakraborty R."/>
            <person name="Arkin A.P."/>
            <person name="Deutschbauer A."/>
        </authorList>
    </citation>
    <scope>NUCLEOTIDE SEQUENCE [LARGE SCALE GENOMIC DNA]</scope>
    <source>
        <strain evidence="2">4G11</strain>
    </source>
</reference>
<evidence type="ECO:0000313" key="3">
    <source>
        <dbReference type="Proteomes" id="UP000031843"/>
    </source>
</evidence>
<evidence type="ECO:0000313" key="2">
    <source>
        <dbReference type="EMBL" id="AJG17702.1"/>
    </source>
</evidence>
<sequence length="64" mass="7235">MLRWTFTIFLAVIVLSAALPWLQKLGLGRLPGDLRFRLFGREFVLPFASTILLSMVALVIGKLF</sequence>
<dbReference type="Pfam" id="PF11146">
    <property type="entry name" value="DUF2905"/>
    <property type="match status" value="1"/>
</dbReference>
<dbReference type="EMBL" id="CP010536">
    <property type="protein sequence ID" value="AJG17702.1"/>
    <property type="molecule type" value="Genomic_DNA"/>
</dbReference>
<dbReference type="KEGG" id="cbw:RR42_m0287"/>
<dbReference type="Proteomes" id="UP000031843">
    <property type="component" value="Chromosome main"/>
</dbReference>
<proteinExistence type="predicted"/>
<keyword evidence="3" id="KW-1185">Reference proteome</keyword>
<keyword evidence="1" id="KW-1133">Transmembrane helix</keyword>